<dbReference type="PANTHER" id="PTHR45708">
    <property type="entry name" value="ENDOCHITINASE"/>
    <property type="match status" value="1"/>
</dbReference>
<evidence type="ECO:0000256" key="2">
    <source>
        <dbReference type="SAM" id="SignalP"/>
    </source>
</evidence>
<keyword evidence="5" id="KW-1185">Reference proteome</keyword>
<dbReference type="AlphaFoldDB" id="A0A151UFY1"/>
<feature type="signal peptide" evidence="2">
    <location>
        <begin position="1"/>
        <end position="25"/>
    </location>
</feature>
<organism evidence="4 5">
    <name type="scientific">Cajanus cajan</name>
    <name type="common">Pigeon pea</name>
    <name type="synonym">Cajanus indicus</name>
    <dbReference type="NCBI Taxonomy" id="3821"/>
    <lineage>
        <taxon>Eukaryota</taxon>
        <taxon>Viridiplantae</taxon>
        <taxon>Streptophyta</taxon>
        <taxon>Embryophyta</taxon>
        <taxon>Tracheophyta</taxon>
        <taxon>Spermatophyta</taxon>
        <taxon>Magnoliopsida</taxon>
        <taxon>eudicotyledons</taxon>
        <taxon>Gunneridae</taxon>
        <taxon>Pentapetalae</taxon>
        <taxon>rosids</taxon>
        <taxon>fabids</taxon>
        <taxon>Fabales</taxon>
        <taxon>Fabaceae</taxon>
        <taxon>Papilionoideae</taxon>
        <taxon>50 kb inversion clade</taxon>
        <taxon>NPAAA clade</taxon>
        <taxon>indigoferoid/millettioid clade</taxon>
        <taxon>Phaseoleae</taxon>
        <taxon>Cajanus</taxon>
    </lineage>
</organism>
<dbReference type="PROSITE" id="PS51910">
    <property type="entry name" value="GH18_2"/>
    <property type="match status" value="1"/>
</dbReference>
<evidence type="ECO:0000313" key="4">
    <source>
        <dbReference type="EMBL" id="KYP78216.1"/>
    </source>
</evidence>
<accession>A0A151UFY1</accession>
<dbReference type="PANTHER" id="PTHR45708:SF66">
    <property type="entry name" value="CHITINASE"/>
    <property type="match status" value="1"/>
</dbReference>
<evidence type="ECO:0000313" key="5">
    <source>
        <dbReference type="Proteomes" id="UP000075243"/>
    </source>
</evidence>
<evidence type="ECO:0000256" key="1">
    <source>
        <dbReference type="SAM" id="Phobius"/>
    </source>
</evidence>
<keyword evidence="4" id="KW-0378">Hydrolase</keyword>
<dbReference type="GO" id="GO:0005975">
    <property type="term" value="P:carbohydrate metabolic process"/>
    <property type="evidence" value="ECO:0007669"/>
    <property type="project" value="InterPro"/>
</dbReference>
<dbReference type="SUPFAM" id="SSF51445">
    <property type="entry name" value="(Trans)glycosidases"/>
    <property type="match status" value="1"/>
</dbReference>
<dbReference type="Gene3D" id="3.20.20.80">
    <property type="entry name" value="Glycosidases"/>
    <property type="match status" value="1"/>
</dbReference>
<dbReference type="InterPro" id="IPR050542">
    <property type="entry name" value="Glycosyl_Hydrlase18_Chitinase"/>
</dbReference>
<dbReference type="InterPro" id="IPR001223">
    <property type="entry name" value="Glyco_hydro18_cat"/>
</dbReference>
<sequence length="120" mass="13442">MRSGIPHAVCLFLWISVTLFSKSNAGSLVVYWGQNADEGSLTSTCRRGRFQIVNIAFLSTFGNGTQPQINLAGHCDSSSNSCKRLGQSIKKCQRRGTKVYLEFICFVPFYYLLLSFLIFL</sequence>
<name>A0A151UFY1_CAJCA</name>
<protein>
    <submittedName>
        <fullName evidence="4">Acidic endochitinase</fullName>
        <ecNumber evidence="4">3.2.1.14</ecNumber>
    </submittedName>
</protein>
<dbReference type="Proteomes" id="UP000075243">
    <property type="component" value="Unassembled WGS sequence"/>
</dbReference>
<feature type="domain" description="GH18" evidence="3">
    <location>
        <begin position="26"/>
        <end position="120"/>
    </location>
</feature>
<keyword evidence="4" id="KW-0326">Glycosidase</keyword>
<dbReference type="STRING" id="3821.A0A151UFY1"/>
<reference evidence="4" key="1">
    <citation type="journal article" date="2012" name="Nat. Biotechnol.">
        <title>Draft genome sequence of pigeonpea (Cajanus cajan), an orphan legume crop of resource-poor farmers.</title>
        <authorList>
            <person name="Varshney R.K."/>
            <person name="Chen W."/>
            <person name="Li Y."/>
            <person name="Bharti A.K."/>
            <person name="Saxena R.K."/>
            <person name="Schlueter J.A."/>
            <person name="Donoghue M.T."/>
            <person name="Azam S."/>
            <person name="Fan G."/>
            <person name="Whaley A.M."/>
            <person name="Farmer A.D."/>
            <person name="Sheridan J."/>
            <person name="Iwata A."/>
            <person name="Tuteja R."/>
            <person name="Penmetsa R.V."/>
            <person name="Wu W."/>
            <person name="Upadhyaya H.D."/>
            <person name="Yang S.P."/>
            <person name="Shah T."/>
            <person name="Saxena K.B."/>
            <person name="Michael T."/>
            <person name="McCombie W.R."/>
            <person name="Yang B."/>
            <person name="Zhang G."/>
            <person name="Yang H."/>
            <person name="Wang J."/>
            <person name="Spillane C."/>
            <person name="Cook D.R."/>
            <person name="May G.D."/>
            <person name="Xu X."/>
            <person name="Jackson S.A."/>
        </authorList>
    </citation>
    <scope>NUCLEOTIDE SEQUENCE [LARGE SCALE GENOMIC DNA]</scope>
</reference>
<feature type="chain" id="PRO_5007589670" evidence="2">
    <location>
        <begin position="26"/>
        <end position="120"/>
    </location>
</feature>
<dbReference type="GO" id="GO:0008843">
    <property type="term" value="F:endochitinase activity"/>
    <property type="evidence" value="ECO:0007669"/>
    <property type="project" value="UniProtKB-EC"/>
</dbReference>
<proteinExistence type="predicted"/>
<dbReference type="InterPro" id="IPR017853">
    <property type="entry name" value="GH"/>
</dbReference>
<keyword evidence="1" id="KW-1133">Transmembrane helix</keyword>
<dbReference type="GO" id="GO:0005576">
    <property type="term" value="C:extracellular region"/>
    <property type="evidence" value="ECO:0007669"/>
    <property type="project" value="TreeGrafter"/>
</dbReference>
<keyword evidence="1" id="KW-0472">Membrane</keyword>
<evidence type="ECO:0000259" key="3">
    <source>
        <dbReference type="PROSITE" id="PS51910"/>
    </source>
</evidence>
<keyword evidence="2" id="KW-0732">Signal</keyword>
<dbReference type="Gramene" id="C.cajan_47547.t">
    <property type="protein sequence ID" value="C.cajan_47547.t.cds1"/>
    <property type="gene ID" value="C.cajan_47547"/>
</dbReference>
<keyword evidence="1" id="KW-0812">Transmembrane</keyword>
<dbReference type="EC" id="3.2.1.14" evidence="4"/>
<feature type="transmembrane region" description="Helical" evidence="1">
    <location>
        <begin position="99"/>
        <end position="119"/>
    </location>
</feature>
<comment type="caution">
    <text evidence="4">The sequence shown here is derived from an EMBL/GenBank/DDBJ whole genome shotgun (WGS) entry which is preliminary data.</text>
</comment>
<dbReference type="EMBL" id="AGCT01045536">
    <property type="protein sequence ID" value="KYP78216.1"/>
    <property type="molecule type" value="Genomic_DNA"/>
</dbReference>
<gene>
    <name evidence="4" type="ORF">KK1_049131</name>
</gene>